<evidence type="ECO:0000256" key="14">
    <source>
        <dbReference type="ARBA" id="ARBA00025228"/>
    </source>
</evidence>
<dbReference type="PANTHER" id="PTHR34148">
    <property type="entry name" value="ADENOSYLCOBINAMIDE-GDP RIBAZOLETRANSFERASE"/>
    <property type="match status" value="1"/>
</dbReference>
<proteinExistence type="inferred from homology"/>
<organism evidence="20">
    <name type="scientific">Anaerostipes caccae</name>
    <dbReference type="NCBI Taxonomy" id="105841"/>
    <lineage>
        <taxon>Bacteria</taxon>
        <taxon>Bacillati</taxon>
        <taxon>Bacillota</taxon>
        <taxon>Clostridia</taxon>
        <taxon>Lachnospirales</taxon>
        <taxon>Lachnospiraceae</taxon>
        <taxon>Anaerostipes</taxon>
    </lineage>
</organism>
<evidence type="ECO:0000256" key="4">
    <source>
        <dbReference type="ARBA" id="ARBA00010561"/>
    </source>
</evidence>
<dbReference type="GO" id="GO:0005886">
    <property type="term" value="C:plasma membrane"/>
    <property type="evidence" value="ECO:0007669"/>
    <property type="project" value="UniProtKB-SubCell"/>
</dbReference>
<evidence type="ECO:0000256" key="17">
    <source>
        <dbReference type="ARBA" id="ARBA00048623"/>
    </source>
</evidence>
<feature type="transmembrane region" description="Helical" evidence="19">
    <location>
        <begin position="235"/>
        <end position="254"/>
    </location>
</feature>
<evidence type="ECO:0000313" key="20">
    <source>
        <dbReference type="EMBL" id="VYT03760.1"/>
    </source>
</evidence>
<dbReference type="Pfam" id="PF02654">
    <property type="entry name" value="CobS"/>
    <property type="match status" value="1"/>
</dbReference>
<dbReference type="InterPro" id="IPR003805">
    <property type="entry name" value="CobS"/>
</dbReference>
<evidence type="ECO:0000256" key="18">
    <source>
        <dbReference type="ARBA" id="ARBA00049504"/>
    </source>
</evidence>
<evidence type="ECO:0000256" key="3">
    <source>
        <dbReference type="ARBA" id="ARBA00004663"/>
    </source>
</evidence>
<feature type="transmembrane region" description="Helical" evidence="19">
    <location>
        <begin position="186"/>
        <end position="215"/>
    </location>
</feature>
<dbReference type="AlphaFoldDB" id="A0A6N2TDP1"/>
<dbReference type="EC" id="2.7.8.26" evidence="5 19"/>
<feature type="transmembrane region" description="Helical" evidence="19">
    <location>
        <begin position="141"/>
        <end position="165"/>
    </location>
</feature>
<comment type="catalytic activity">
    <reaction evidence="17 19">
        <text>alpha-ribazole + adenosylcob(III)inamide-GDP = adenosylcob(III)alamin + GMP + H(+)</text>
        <dbReference type="Rhea" id="RHEA:16049"/>
        <dbReference type="ChEBI" id="CHEBI:10329"/>
        <dbReference type="ChEBI" id="CHEBI:15378"/>
        <dbReference type="ChEBI" id="CHEBI:18408"/>
        <dbReference type="ChEBI" id="CHEBI:58115"/>
        <dbReference type="ChEBI" id="CHEBI:60487"/>
        <dbReference type="EC" id="2.7.8.26"/>
    </reaction>
</comment>
<keyword evidence="8 19" id="KW-0169">Cobalamin biosynthesis</keyword>
<evidence type="ECO:0000256" key="16">
    <source>
        <dbReference type="ARBA" id="ARBA00032853"/>
    </source>
</evidence>
<evidence type="ECO:0000256" key="7">
    <source>
        <dbReference type="ARBA" id="ARBA00022475"/>
    </source>
</evidence>
<comment type="cofactor">
    <cofactor evidence="1 19">
        <name>Mg(2+)</name>
        <dbReference type="ChEBI" id="CHEBI:18420"/>
    </cofactor>
</comment>
<feature type="transmembrane region" description="Helical" evidence="19">
    <location>
        <begin position="64"/>
        <end position="86"/>
    </location>
</feature>
<keyword evidence="10 19" id="KW-0812">Transmembrane</keyword>
<feature type="transmembrane region" description="Helical" evidence="19">
    <location>
        <begin position="107"/>
        <end position="129"/>
    </location>
</feature>
<gene>
    <name evidence="19 20" type="primary">cobS</name>
    <name evidence="20" type="ORF">ACLFYP115_01397</name>
</gene>
<evidence type="ECO:0000256" key="6">
    <source>
        <dbReference type="ARBA" id="ARBA00015850"/>
    </source>
</evidence>
<keyword evidence="7 19" id="KW-1003">Cell membrane</keyword>
<comment type="catalytic activity">
    <reaction evidence="18 19">
        <text>alpha-ribazole 5'-phosphate + adenosylcob(III)inamide-GDP = adenosylcob(III)alamin 5'-phosphate + GMP + H(+)</text>
        <dbReference type="Rhea" id="RHEA:23560"/>
        <dbReference type="ChEBI" id="CHEBI:15378"/>
        <dbReference type="ChEBI" id="CHEBI:57918"/>
        <dbReference type="ChEBI" id="CHEBI:58115"/>
        <dbReference type="ChEBI" id="CHEBI:60487"/>
        <dbReference type="ChEBI" id="CHEBI:60493"/>
        <dbReference type="EC" id="2.7.8.26"/>
    </reaction>
</comment>
<dbReference type="HAMAP" id="MF_00719">
    <property type="entry name" value="CobS"/>
    <property type="match status" value="1"/>
</dbReference>
<evidence type="ECO:0000256" key="5">
    <source>
        <dbReference type="ARBA" id="ARBA00013200"/>
    </source>
</evidence>
<comment type="subcellular location">
    <subcellularLocation>
        <location evidence="2 19">Cell membrane</location>
        <topology evidence="2 19">Multi-pass membrane protein</topology>
    </subcellularLocation>
</comment>
<dbReference type="GO" id="GO:0009236">
    <property type="term" value="P:cobalamin biosynthetic process"/>
    <property type="evidence" value="ECO:0007669"/>
    <property type="project" value="UniProtKB-UniRule"/>
</dbReference>
<keyword evidence="9 19" id="KW-0808">Transferase</keyword>
<protein>
    <recommendedName>
        <fullName evidence="6 19">Adenosylcobinamide-GDP ribazoletransferase</fullName>
        <ecNumber evidence="5 19">2.7.8.26</ecNumber>
    </recommendedName>
    <alternativeName>
        <fullName evidence="16 19">Cobalamin synthase</fullName>
    </alternativeName>
    <alternativeName>
        <fullName evidence="15 19">Cobalamin-5'-phosphate synthase</fullName>
    </alternativeName>
</protein>
<dbReference type="PANTHER" id="PTHR34148:SF1">
    <property type="entry name" value="ADENOSYLCOBINAMIDE-GDP RIBAZOLETRANSFERASE"/>
    <property type="match status" value="1"/>
</dbReference>
<reference evidence="20" key="1">
    <citation type="submission" date="2019-11" db="EMBL/GenBank/DDBJ databases">
        <authorList>
            <person name="Feng L."/>
        </authorList>
    </citation>
    <scope>NUCLEOTIDE SEQUENCE</scope>
    <source>
        <strain evidence="20">AcaccaeLFYP115</strain>
    </source>
</reference>
<evidence type="ECO:0000256" key="19">
    <source>
        <dbReference type="HAMAP-Rule" id="MF_00719"/>
    </source>
</evidence>
<evidence type="ECO:0000256" key="13">
    <source>
        <dbReference type="ARBA" id="ARBA00023136"/>
    </source>
</evidence>
<comment type="pathway">
    <text evidence="3 19">Cofactor biosynthesis; adenosylcobalamin biosynthesis; adenosylcobalamin from cob(II)yrinate a,c-diamide: step 7/7.</text>
</comment>
<evidence type="ECO:0000256" key="12">
    <source>
        <dbReference type="ARBA" id="ARBA00022989"/>
    </source>
</evidence>
<comment type="similarity">
    <text evidence="4 19">Belongs to the CobS family.</text>
</comment>
<evidence type="ECO:0000256" key="8">
    <source>
        <dbReference type="ARBA" id="ARBA00022573"/>
    </source>
</evidence>
<name>A0A6N2TDP1_9FIRM</name>
<accession>A0A6N2TDP1</accession>
<evidence type="ECO:0000256" key="11">
    <source>
        <dbReference type="ARBA" id="ARBA00022842"/>
    </source>
</evidence>
<evidence type="ECO:0000256" key="2">
    <source>
        <dbReference type="ARBA" id="ARBA00004651"/>
    </source>
</evidence>
<keyword evidence="12 19" id="KW-1133">Transmembrane helix</keyword>
<dbReference type="GO" id="GO:0008818">
    <property type="term" value="F:cobalamin 5'-phosphate synthase activity"/>
    <property type="evidence" value="ECO:0007669"/>
    <property type="project" value="UniProtKB-UniRule"/>
</dbReference>
<evidence type="ECO:0000256" key="15">
    <source>
        <dbReference type="ARBA" id="ARBA00032605"/>
    </source>
</evidence>
<dbReference type="UniPathway" id="UPA00148">
    <property type="reaction ID" value="UER00238"/>
</dbReference>
<keyword evidence="13 19" id="KW-0472">Membrane</keyword>
<dbReference type="EMBL" id="CACRSQ010000003">
    <property type="protein sequence ID" value="VYT03760.1"/>
    <property type="molecule type" value="Genomic_DNA"/>
</dbReference>
<evidence type="ECO:0000256" key="10">
    <source>
        <dbReference type="ARBA" id="ARBA00022692"/>
    </source>
</evidence>
<keyword evidence="11 19" id="KW-0460">Magnesium</keyword>
<comment type="function">
    <text evidence="14 19">Joins adenosylcobinamide-GDP and alpha-ribazole to generate adenosylcobalamin (Ado-cobalamin). Also synthesizes adenosylcobalamin 5'-phosphate from adenosylcobinamide-GDP and alpha-ribazole 5'-phosphate.</text>
</comment>
<evidence type="ECO:0000256" key="9">
    <source>
        <dbReference type="ARBA" id="ARBA00022679"/>
    </source>
</evidence>
<evidence type="ECO:0000256" key="1">
    <source>
        <dbReference type="ARBA" id="ARBA00001946"/>
    </source>
</evidence>
<sequence length="258" mass="27660">MRQKMKQLWNSFKIAFSMYSRIPVPKSEWTKEYMKYTLCFFPAVGGIVGLLVICWSDFSSFLNLGILARTAGLALIPVIVTGGIHMDGFMDTADALGSCRDREKKLLILKDPHCGAFAVLSCVGYFIAYGGALSEIGRGNLLILSWGFVLSRALSAFSIASFPMAKETGLAASFSGTAHKRAVRGVSAVTAAGSAAAMCLLNPAAGLLCIGGAILSFAWYYRMSMKQFGGITGDLAGWFLQICELSAAICLAVIEKIM</sequence>
<feature type="transmembrane region" description="Helical" evidence="19">
    <location>
        <begin position="36"/>
        <end position="58"/>
    </location>
</feature>
<dbReference type="GO" id="GO:0051073">
    <property type="term" value="F:adenosylcobinamide-GDP ribazoletransferase activity"/>
    <property type="evidence" value="ECO:0007669"/>
    <property type="project" value="UniProtKB-UniRule"/>
</dbReference>